<evidence type="ECO:0000256" key="1">
    <source>
        <dbReference type="ARBA" id="ARBA00002269"/>
    </source>
</evidence>
<sequence>MNGAILQQGFGVEFVIQSQMCDDCHRIEAKDFWKAVVQVRQKTSHKKTFYYLEQMILKHRLHQNTLRIKETHDGIDFYYALKQHGQKMMDFLQCTVPCRFDLANSNVNDEFVNKMNPHHIPDVVLIKKSFDRSKRQRRRNLRLKEMEREREGMDTDDERQYQDFLEDLEEDEALRKNVNIFRDASKIPVESDTDDDGAPRVSLVEMLEDLNISEDATGGEGADMITA</sequence>
<dbReference type="PANTHER" id="PTHR12746">
    <property type="entry name" value="NONSENSE-MEDIATED MRNA DECAY PROTEIN 3"/>
    <property type="match status" value="1"/>
</dbReference>
<reference evidence="4" key="1">
    <citation type="journal article" date="2021" name="Cell">
        <title>Tracing the genetic footprints of vertebrate landing in non-teleost ray-finned fishes.</title>
        <authorList>
            <person name="Bi X."/>
            <person name="Wang K."/>
            <person name="Yang L."/>
            <person name="Pan H."/>
            <person name="Jiang H."/>
            <person name="Wei Q."/>
            <person name="Fang M."/>
            <person name="Yu H."/>
            <person name="Zhu C."/>
            <person name="Cai Y."/>
            <person name="He Y."/>
            <person name="Gan X."/>
            <person name="Zeng H."/>
            <person name="Yu D."/>
            <person name="Zhu Y."/>
            <person name="Jiang H."/>
            <person name="Qiu Q."/>
            <person name="Yang H."/>
            <person name="Zhang Y.E."/>
            <person name="Wang W."/>
            <person name="Zhu M."/>
            <person name="He S."/>
            <person name="Zhang G."/>
        </authorList>
    </citation>
    <scope>NUCLEOTIDE SEQUENCE</scope>
    <source>
        <strain evidence="4">Pddl_001</strain>
    </source>
</reference>
<comment type="function">
    <text evidence="1 2">Acts as an adapter for the XPO1/CRM1-mediated export of the 60S ribosomal subunit.</text>
</comment>
<feature type="domain" description="Nmd3 N-terminal" evidence="3">
    <location>
        <begin position="2"/>
        <end position="109"/>
    </location>
</feature>
<proteinExistence type="inferred from homology"/>
<organism evidence="4 5">
    <name type="scientific">Polyodon spathula</name>
    <name type="common">North American paddlefish</name>
    <name type="synonym">Squalus spathula</name>
    <dbReference type="NCBI Taxonomy" id="7913"/>
    <lineage>
        <taxon>Eukaryota</taxon>
        <taxon>Metazoa</taxon>
        <taxon>Chordata</taxon>
        <taxon>Craniata</taxon>
        <taxon>Vertebrata</taxon>
        <taxon>Euteleostomi</taxon>
        <taxon>Actinopterygii</taxon>
        <taxon>Chondrostei</taxon>
        <taxon>Acipenseriformes</taxon>
        <taxon>Polyodontidae</taxon>
        <taxon>Polyodon</taxon>
    </lineage>
</organism>
<evidence type="ECO:0000256" key="2">
    <source>
        <dbReference type="RuleBase" id="RU364108"/>
    </source>
</evidence>
<evidence type="ECO:0000313" key="4">
    <source>
        <dbReference type="EMBL" id="MBN3274140.1"/>
    </source>
</evidence>
<keyword evidence="5" id="KW-1185">Reference proteome</keyword>
<comment type="similarity">
    <text evidence="2">Belongs to the NMD3 family.</text>
</comment>
<comment type="caution">
    <text evidence="4">The sequence shown here is derived from an EMBL/GenBank/DDBJ whole genome shotgun (WGS) entry which is preliminary data.</text>
</comment>
<dbReference type="InterPro" id="IPR007064">
    <property type="entry name" value="Nmd3_N"/>
</dbReference>
<evidence type="ECO:0000259" key="3">
    <source>
        <dbReference type="Pfam" id="PF04981"/>
    </source>
</evidence>
<keyword evidence="2" id="KW-0813">Transport</keyword>
<protein>
    <recommendedName>
        <fullName evidence="2">60S ribosomal export protein NMD3</fullName>
    </recommendedName>
</protein>
<keyword evidence="2" id="KW-0963">Cytoplasm</keyword>
<evidence type="ECO:0000313" key="5">
    <source>
        <dbReference type="Proteomes" id="UP001166093"/>
    </source>
</evidence>
<dbReference type="PANTHER" id="PTHR12746:SF2">
    <property type="entry name" value="60S RIBOSOMAL EXPORT PROTEIN NMD3"/>
    <property type="match status" value="1"/>
</dbReference>
<keyword evidence="2" id="KW-0653">Protein transport</keyword>
<dbReference type="Pfam" id="PF04981">
    <property type="entry name" value="NMD3"/>
    <property type="match status" value="1"/>
</dbReference>
<dbReference type="Proteomes" id="UP001166093">
    <property type="component" value="Unassembled WGS sequence"/>
</dbReference>
<feature type="non-terminal residue" evidence="4">
    <location>
        <position position="227"/>
    </location>
</feature>
<dbReference type="InterPro" id="IPR039768">
    <property type="entry name" value="Nmd3"/>
</dbReference>
<accession>A0ABS2XJT6</accession>
<name>A0ABS2XJT6_POLSP</name>
<dbReference type="EMBL" id="JAAWVQ010037109">
    <property type="protein sequence ID" value="MBN3274140.1"/>
    <property type="molecule type" value="Genomic_DNA"/>
</dbReference>
<comment type="subcellular location">
    <subcellularLocation>
        <location evidence="2">Cytoplasm</location>
    </subcellularLocation>
    <subcellularLocation>
        <location evidence="2">Nucleus</location>
    </subcellularLocation>
</comment>
<gene>
    <name evidence="4" type="primary">Nmd3_1</name>
    <name evidence="4" type="ORF">GTO93_0007861</name>
</gene>
<keyword evidence="2" id="KW-0539">Nucleus</keyword>
<feature type="non-terminal residue" evidence="4">
    <location>
        <position position="1"/>
    </location>
</feature>